<sequence length="84" mass="9372">MAGYLCYSPEYLENLHLLALRCIVPLKKSEGTKLTSSEGSTKLASFSMCYAAQLYGLLCILRIIWSYVNSVVFADCFICTCITQ</sequence>
<reference evidence="2" key="1">
    <citation type="journal article" date="2017" name="Nature">
        <title>The sunflower genome provides insights into oil metabolism, flowering and Asterid evolution.</title>
        <authorList>
            <person name="Badouin H."/>
            <person name="Gouzy J."/>
            <person name="Grassa C.J."/>
            <person name="Murat F."/>
            <person name="Staton S.E."/>
            <person name="Cottret L."/>
            <person name="Lelandais-Briere C."/>
            <person name="Owens G.L."/>
            <person name="Carrere S."/>
            <person name="Mayjonade B."/>
            <person name="Legrand L."/>
            <person name="Gill N."/>
            <person name="Kane N.C."/>
            <person name="Bowers J.E."/>
            <person name="Hubner S."/>
            <person name="Bellec A."/>
            <person name="Berard A."/>
            <person name="Berges H."/>
            <person name="Blanchet N."/>
            <person name="Boniface M.C."/>
            <person name="Brunel D."/>
            <person name="Catrice O."/>
            <person name="Chaidir N."/>
            <person name="Claudel C."/>
            <person name="Donnadieu C."/>
            <person name="Faraut T."/>
            <person name="Fievet G."/>
            <person name="Helmstetter N."/>
            <person name="King M."/>
            <person name="Knapp S.J."/>
            <person name="Lai Z."/>
            <person name="Le Paslier M.C."/>
            <person name="Lippi Y."/>
            <person name="Lorenzon L."/>
            <person name="Mandel J.R."/>
            <person name="Marage G."/>
            <person name="Marchand G."/>
            <person name="Marquand E."/>
            <person name="Bret-Mestries E."/>
            <person name="Morien E."/>
            <person name="Nambeesan S."/>
            <person name="Nguyen T."/>
            <person name="Pegot-Espagnet P."/>
            <person name="Pouilly N."/>
            <person name="Raftis F."/>
            <person name="Sallet E."/>
            <person name="Schiex T."/>
            <person name="Thomas J."/>
            <person name="Vandecasteele C."/>
            <person name="Vares D."/>
            <person name="Vear F."/>
            <person name="Vautrin S."/>
            <person name="Crespi M."/>
            <person name="Mangin B."/>
            <person name="Burke J.M."/>
            <person name="Salse J."/>
            <person name="Munos S."/>
            <person name="Vincourt P."/>
            <person name="Rieseberg L.H."/>
            <person name="Langlade N.B."/>
        </authorList>
    </citation>
    <scope>NUCLEOTIDE SEQUENCE</scope>
    <source>
        <tissue evidence="2">Leaves</tissue>
    </source>
</reference>
<feature type="transmembrane region" description="Helical" evidence="1">
    <location>
        <begin position="43"/>
        <end position="65"/>
    </location>
</feature>
<accession>A0A9K3N736</accession>
<name>A0A9K3N736_HELAN</name>
<comment type="caution">
    <text evidence="2">The sequence shown here is derived from an EMBL/GenBank/DDBJ whole genome shotgun (WGS) entry which is preliminary data.</text>
</comment>
<keyword evidence="1" id="KW-0812">Transmembrane</keyword>
<keyword evidence="3" id="KW-1185">Reference proteome</keyword>
<evidence type="ECO:0000256" key="1">
    <source>
        <dbReference type="SAM" id="Phobius"/>
    </source>
</evidence>
<evidence type="ECO:0000313" key="3">
    <source>
        <dbReference type="Proteomes" id="UP000215914"/>
    </source>
</evidence>
<gene>
    <name evidence="2" type="ORF">HanXRQr2_Chr09g0369281</name>
</gene>
<keyword evidence="1" id="KW-1133">Transmembrane helix</keyword>
<proteinExistence type="predicted"/>
<protein>
    <submittedName>
        <fullName evidence="2">Uncharacterized protein</fullName>
    </submittedName>
</protein>
<organism evidence="2 3">
    <name type="scientific">Helianthus annuus</name>
    <name type="common">Common sunflower</name>
    <dbReference type="NCBI Taxonomy" id="4232"/>
    <lineage>
        <taxon>Eukaryota</taxon>
        <taxon>Viridiplantae</taxon>
        <taxon>Streptophyta</taxon>
        <taxon>Embryophyta</taxon>
        <taxon>Tracheophyta</taxon>
        <taxon>Spermatophyta</taxon>
        <taxon>Magnoliopsida</taxon>
        <taxon>eudicotyledons</taxon>
        <taxon>Gunneridae</taxon>
        <taxon>Pentapetalae</taxon>
        <taxon>asterids</taxon>
        <taxon>campanulids</taxon>
        <taxon>Asterales</taxon>
        <taxon>Asteraceae</taxon>
        <taxon>Asteroideae</taxon>
        <taxon>Heliantheae alliance</taxon>
        <taxon>Heliantheae</taxon>
        <taxon>Helianthus</taxon>
    </lineage>
</organism>
<reference evidence="2" key="2">
    <citation type="submission" date="2020-06" db="EMBL/GenBank/DDBJ databases">
        <title>Helianthus annuus Genome sequencing and assembly Release 2.</title>
        <authorList>
            <person name="Gouzy J."/>
            <person name="Langlade N."/>
            <person name="Munos S."/>
        </authorList>
    </citation>
    <scope>NUCLEOTIDE SEQUENCE</scope>
    <source>
        <tissue evidence="2">Leaves</tissue>
    </source>
</reference>
<dbReference type="Gramene" id="mRNA:HanXRQr2_Chr09g0369281">
    <property type="protein sequence ID" value="mRNA:HanXRQr2_Chr09g0369281"/>
    <property type="gene ID" value="HanXRQr2_Chr09g0369281"/>
</dbReference>
<evidence type="ECO:0000313" key="2">
    <source>
        <dbReference type="EMBL" id="KAF5789275.1"/>
    </source>
</evidence>
<dbReference type="Proteomes" id="UP000215914">
    <property type="component" value="Unassembled WGS sequence"/>
</dbReference>
<dbReference type="AlphaFoldDB" id="A0A9K3N736"/>
<keyword evidence="1" id="KW-0472">Membrane</keyword>
<dbReference type="EMBL" id="MNCJ02000324">
    <property type="protein sequence ID" value="KAF5789275.1"/>
    <property type="molecule type" value="Genomic_DNA"/>
</dbReference>